<dbReference type="PANTHER" id="PTHR11669:SF0">
    <property type="entry name" value="PROTEIN STICHEL-LIKE 2"/>
    <property type="match status" value="1"/>
</dbReference>
<dbReference type="InterPro" id="IPR003593">
    <property type="entry name" value="AAA+_ATPase"/>
</dbReference>
<dbReference type="CDD" id="cd00009">
    <property type="entry name" value="AAA"/>
    <property type="match status" value="1"/>
</dbReference>
<evidence type="ECO:0000256" key="4">
    <source>
        <dbReference type="ARBA" id="ARBA00022833"/>
    </source>
</evidence>
<sequence length="561" mass="65449">MSYISLYRKYRPKNFQDMVGQKIIIQILQNILISKKIGHFYLFSGGRGVGKTTLAKIFAKGVNCLQFKNQDCCNVCDACNAINQKNCLDVIEIDGASYSGVDDIRELQDIIKYANSVLKYKICIIDEVHVLSSNAFNALLKLLEEPPMQVIFILITSELNKIPTTISSRSQKFLFLPLSQQDILQQLKKIVNKEKICITDESLDKIAFYANHSLRDALNLLDQISSYKKDLIEEADVENMLGIFSNSKIKQLVKLLNDANIKKIISFLEENLTLNIDLVLFVDDFIDYLLTEFINFAKIKRTEEKKIFDLLNFEKRDKFFKILFDLKKILLFSNQKKNIIIYNIICLYQLIWVSEQISPKLIKNSNFDIEIDNQNFILRENEIKTKEESKKSTFRESFIHDLKEILSNSCEKTKKKFDKAFEINKEKYEKSNSGDYFLYNKSKILIVSTKNKVLLSCDDSDVYRELLKSRIKEQIKSLFNKKTNLIKDYLVILEQDWKEKLEFVYKGFLQNQDIVQLQKGIANFVTNFYEENSPLNIEQEQNAIIKTARDFFGFDKVKVVD</sequence>
<keyword evidence="3 8" id="KW-0547">Nucleotide-binding</keyword>
<dbReference type="RefSeq" id="WP_144658303.1">
    <property type="nucleotide sequence ID" value="NZ_VIAE01000002.1"/>
</dbReference>
<dbReference type="SUPFAM" id="SSF52540">
    <property type="entry name" value="P-loop containing nucleoside triphosphate hydrolases"/>
    <property type="match status" value="1"/>
</dbReference>
<comment type="function">
    <text evidence="8">DNA polymerase III is a complex, multichain enzyme responsible for most of the replicative synthesis in bacteria. This DNA polymerase also exhibits 3' to 5' exonuclease activity.</text>
</comment>
<dbReference type="Gene3D" id="3.40.50.300">
    <property type="entry name" value="P-loop containing nucleotide triphosphate hydrolases"/>
    <property type="match status" value="1"/>
</dbReference>
<gene>
    <name evidence="8 10" type="primary">dnaX</name>
    <name evidence="10" type="ORF">MDPP_00155</name>
</gene>
<keyword evidence="6 8" id="KW-0239">DNA-directed DNA polymerase</keyword>
<dbReference type="Pfam" id="PF22608">
    <property type="entry name" value="DNAX_ATPase_lid"/>
    <property type="match status" value="1"/>
</dbReference>
<dbReference type="InterPro" id="IPR045085">
    <property type="entry name" value="HLD_clamp_pol_III_gamma_tau"/>
</dbReference>
<keyword evidence="4" id="KW-0862">Zinc</keyword>
<dbReference type="CDD" id="cd18137">
    <property type="entry name" value="HLD_clamp_pol_III_gamma_tau"/>
    <property type="match status" value="1"/>
</dbReference>
<dbReference type="NCBIfam" id="TIGR02397">
    <property type="entry name" value="dnaX_nterm"/>
    <property type="match status" value="1"/>
</dbReference>
<dbReference type="InterPro" id="IPR050238">
    <property type="entry name" value="DNA_Rep/Repair_Clamp_Loader"/>
</dbReference>
<dbReference type="SMART" id="SM00382">
    <property type="entry name" value="AAA"/>
    <property type="match status" value="1"/>
</dbReference>
<dbReference type="EMBL" id="VIAE01000002">
    <property type="protein sequence ID" value="TVY12381.1"/>
    <property type="molecule type" value="Genomic_DNA"/>
</dbReference>
<proteinExistence type="inferred from homology"/>
<keyword evidence="8" id="KW-0548">Nucleotidyltransferase</keyword>
<feature type="domain" description="AAA+ ATPase" evidence="9">
    <location>
        <begin position="37"/>
        <end position="178"/>
    </location>
</feature>
<dbReference type="OrthoDB" id="9810148at2"/>
<dbReference type="PANTHER" id="PTHR11669">
    <property type="entry name" value="REPLICATION FACTOR C / DNA POLYMERASE III GAMMA-TAU SUBUNIT"/>
    <property type="match status" value="1"/>
</dbReference>
<evidence type="ECO:0000256" key="8">
    <source>
        <dbReference type="RuleBase" id="RU364063"/>
    </source>
</evidence>
<dbReference type="InterPro" id="IPR001270">
    <property type="entry name" value="ClpA/B"/>
</dbReference>
<evidence type="ECO:0000256" key="6">
    <source>
        <dbReference type="ARBA" id="ARBA00022932"/>
    </source>
</evidence>
<dbReference type="AlphaFoldDB" id="A0A559KJS6"/>
<evidence type="ECO:0000256" key="2">
    <source>
        <dbReference type="ARBA" id="ARBA00022723"/>
    </source>
</evidence>
<keyword evidence="8" id="KW-0235">DNA replication</keyword>
<dbReference type="Gene3D" id="1.10.8.60">
    <property type="match status" value="1"/>
</dbReference>
<dbReference type="PRINTS" id="PR00300">
    <property type="entry name" value="CLPPROTEASEA"/>
</dbReference>
<dbReference type="FunFam" id="3.40.50.300:FF:000014">
    <property type="entry name" value="DNA polymerase III subunit gamma/tau"/>
    <property type="match status" value="1"/>
</dbReference>
<protein>
    <recommendedName>
        <fullName evidence="8">DNA polymerase III subunit gamma/tau</fullName>
        <ecNumber evidence="8">2.7.7.7</ecNumber>
    </recommendedName>
</protein>
<comment type="subunit">
    <text evidence="8">DNA polymerase III contains a core (composed of alpha, epsilon and theta chains) that associates with a tau subunit. This core dimerizes to form the POLIII' complex. PolIII' associates with the gamma complex (composed of gamma, delta, delta', psi and chi chains) and with the beta chain to form the complete DNA polymerase III complex.</text>
</comment>
<evidence type="ECO:0000313" key="11">
    <source>
        <dbReference type="Proteomes" id="UP000320078"/>
    </source>
</evidence>
<dbReference type="Pfam" id="PF13177">
    <property type="entry name" value="DNA_pol3_delta2"/>
    <property type="match status" value="1"/>
</dbReference>
<keyword evidence="11" id="KW-1185">Reference proteome</keyword>
<dbReference type="InterPro" id="IPR012763">
    <property type="entry name" value="DNA_pol_III_sug/sutau_N"/>
</dbReference>
<evidence type="ECO:0000313" key="10">
    <source>
        <dbReference type="EMBL" id="TVY12381.1"/>
    </source>
</evidence>
<keyword evidence="5 8" id="KW-0067">ATP-binding</keyword>
<dbReference type="EC" id="2.7.7.7" evidence="8"/>
<keyword evidence="2" id="KW-0479">Metal-binding</keyword>
<dbReference type="GO" id="GO:0009360">
    <property type="term" value="C:DNA polymerase III complex"/>
    <property type="evidence" value="ECO:0007669"/>
    <property type="project" value="InterPro"/>
</dbReference>
<keyword evidence="8" id="KW-0808">Transferase</keyword>
<dbReference type="GO" id="GO:0006261">
    <property type="term" value="P:DNA-templated DNA replication"/>
    <property type="evidence" value="ECO:0007669"/>
    <property type="project" value="TreeGrafter"/>
</dbReference>
<evidence type="ECO:0000256" key="7">
    <source>
        <dbReference type="ARBA" id="ARBA00049244"/>
    </source>
</evidence>
<dbReference type="GO" id="GO:0046872">
    <property type="term" value="F:metal ion binding"/>
    <property type="evidence" value="ECO:0007669"/>
    <property type="project" value="UniProtKB-KW"/>
</dbReference>
<organism evidence="10 11">
    <name type="scientific">Candidatus Phytoplasma pini</name>
    <dbReference type="NCBI Taxonomy" id="267362"/>
    <lineage>
        <taxon>Bacteria</taxon>
        <taxon>Bacillati</taxon>
        <taxon>Mycoplasmatota</taxon>
        <taxon>Mollicutes</taxon>
        <taxon>Acholeplasmatales</taxon>
        <taxon>Acholeplasmataceae</taxon>
        <taxon>Candidatus Phytoplasma</taxon>
    </lineage>
</organism>
<reference evidence="10 11" key="1">
    <citation type="submission" date="2019-06" db="EMBL/GenBank/DDBJ databases">
        <title>Draft Genome Sequence of Candidatus Phytoplasma pini-Related Strain MDPP: A Resource for Comparative Genomics of Gymnosperm-infecting Phytoplasmas.</title>
        <authorList>
            <person name="Cai W."/>
            <person name="Costanzo S."/>
            <person name="Shao J."/>
            <person name="Zhao Y."/>
            <person name="Davis R."/>
        </authorList>
    </citation>
    <scope>NUCLEOTIDE SEQUENCE [LARGE SCALE GENOMIC DNA]</scope>
    <source>
        <strain evidence="10 11">MDPP</strain>
    </source>
</reference>
<comment type="catalytic activity">
    <reaction evidence="7 8">
        <text>DNA(n) + a 2'-deoxyribonucleoside 5'-triphosphate = DNA(n+1) + diphosphate</text>
        <dbReference type="Rhea" id="RHEA:22508"/>
        <dbReference type="Rhea" id="RHEA-COMP:17339"/>
        <dbReference type="Rhea" id="RHEA-COMP:17340"/>
        <dbReference type="ChEBI" id="CHEBI:33019"/>
        <dbReference type="ChEBI" id="CHEBI:61560"/>
        <dbReference type="ChEBI" id="CHEBI:173112"/>
        <dbReference type="EC" id="2.7.7.7"/>
    </reaction>
</comment>
<evidence type="ECO:0000259" key="9">
    <source>
        <dbReference type="SMART" id="SM00382"/>
    </source>
</evidence>
<accession>A0A559KJS6</accession>
<evidence type="ECO:0000256" key="1">
    <source>
        <dbReference type="ARBA" id="ARBA00006360"/>
    </source>
</evidence>
<evidence type="ECO:0000256" key="5">
    <source>
        <dbReference type="ARBA" id="ARBA00022840"/>
    </source>
</evidence>
<comment type="caution">
    <text evidence="10">The sequence shown here is derived from an EMBL/GenBank/DDBJ whole genome shotgun (WGS) entry which is preliminary data.</text>
</comment>
<dbReference type="InterPro" id="IPR027417">
    <property type="entry name" value="P-loop_NTPase"/>
</dbReference>
<name>A0A559KJS6_9MOLU</name>
<comment type="similarity">
    <text evidence="1 8">Belongs to the DnaX/STICHEL family.</text>
</comment>
<evidence type="ECO:0000256" key="3">
    <source>
        <dbReference type="ARBA" id="ARBA00022741"/>
    </source>
</evidence>
<dbReference type="GO" id="GO:0005524">
    <property type="term" value="F:ATP binding"/>
    <property type="evidence" value="ECO:0007669"/>
    <property type="project" value="UniProtKB-KW"/>
</dbReference>
<dbReference type="GO" id="GO:0003887">
    <property type="term" value="F:DNA-directed DNA polymerase activity"/>
    <property type="evidence" value="ECO:0007669"/>
    <property type="project" value="UniProtKB-KW"/>
</dbReference>
<dbReference type="Proteomes" id="UP000320078">
    <property type="component" value="Unassembled WGS sequence"/>
</dbReference>